<dbReference type="Pfam" id="PF00486">
    <property type="entry name" value="Trans_reg_C"/>
    <property type="match status" value="1"/>
</dbReference>
<dbReference type="GO" id="GO:0003677">
    <property type="term" value="F:DNA binding"/>
    <property type="evidence" value="ECO:0007669"/>
    <property type="project" value="UniProtKB-UniRule"/>
</dbReference>
<dbReference type="InterPro" id="IPR036388">
    <property type="entry name" value="WH-like_DNA-bd_sf"/>
</dbReference>
<dbReference type="HOGENOM" id="CLU_040424_0_0_6"/>
<protein>
    <submittedName>
        <fullName evidence="4">Transcriptional regulator</fullName>
    </submittedName>
</protein>
<keyword evidence="1 2" id="KW-0238">DNA-binding</keyword>
<evidence type="ECO:0000259" key="3">
    <source>
        <dbReference type="PROSITE" id="PS51755"/>
    </source>
</evidence>
<dbReference type="AlphaFoldDB" id="A0A090K1H4"/>
<feature type="domain" description="OmpR/PhoB-type" evidence="3">
    <location>
        <begin position="1"/>
        <end position="99"/>
    </location>
</feature>
<sequence>MTYKIDDLFFIPYDNKLTINKTDIVIDNRLSNLLLFLCDNPNIIFSRDELIDKVWHGSIVTDQVITQSIFELRKILKQHGQHSDGYIITVPKRGYKLDATVAIVNAKSRAQQLHDDNDIKLYNPDLNYPLPKDKVTLNNIKHLLISTALIFALVSIIYSHDYVSTSKINENYYLSLEPRYIHIVMQPEIKNNSLLIGVIEKTLEYLKYYKDFRIIYNGSYQKLSANKITFSSSNNNGINYLHVEYINNISNKKTLDRKYPISKGFIKDSIGKLLRDLLYSFNIDIRKSDISKLTNELPDKPSSVINILASIGGLYVNDKHSETLRVINLAAQESPKNPYAVATSYIFHLSILYTKENMNNPVKIKELNTTTAKKFEYFIENKINTPRLLEAMAMMALSEGNPLNAKAFLNKIPYKRKTVLSYILHAKISESIGNNAAAEEYYYQAIIESPSPQVLTLTESLFFNSNISHIKKN</sequence>
<dbReference type="STRING" id="80852.AWOD_II_0953"/>
<dbReference type="InterPro" id="IPR001867">
    <property type="entry name" value="OmpR/PhoB-type_DNA-bd"/>
</dbReference>
<keyword evidence="5" id="KW-1185">Reference proteome</keyword>
<feature type="DNA-binding region" description="OmpR/PhoB-type" evidence="2">
    <location>
        <begin position="1"/>
        <end position="99"/>
    </location>
</feature>
<dbReference type="GO" id="GO:0006355">
    <property type="term" value="P:regulation of DNA-templated transcription"/>
    <property type="evidence" value="ECO:0007669"/>
    <property type="project" value="InterPro"/>
</dbReference>
<dbReference type="SUPFAM" id="SSF46894">
    <property type="entry name" value="C-terminal effector domain of the bipartite response regulators"/>
    <property type="match status" value="1"/>
</dbReference>
<evidence type="ECO:0000313" key="4">
    <source>
        <dbReference type="EMBL" id="CED57573.1"/>
    </source>
</evidence>
<proteinExistence type="predicted"/>
<dbReference type="EMBL" id="LN554847">
    <property type="protein sequence ID" value="CED57573.1"/>
    <property type="molecule type" value="Genomic_DNA"/>
</dbReference>
<dbReference type="InterPro" id="IPR011990">
    <property type="entry name" value="TPR-like_helical_dom_sf"/>
</dbReference>
<dbReference type="PATRIC" id="fig|80852.17.peg.3752"/>
<organism evidence="4 5">
    <name type="scientific">Aliivibrio wodanis</name>
    <dbReference type="NCBI Taxonomy" id="80852"/>
    <lineage>
        <taxon>Bacteria</taxon>
        <taxon>Pseudomonadati</taxon>
        <taxon>Pseudomonadota</taxon>
        <taxon>Gammaproteobacteria</taxon>
        <taxon>Vibrionales</taxon>
        <taxon>Vibrionaceae</taxon>
        <taxon>Aliivibrio</taxon>
    </lineage>
</organism>
<gene>
    <name evidence="4" type="ORF">AWOD_II_0953</name>
</gene>
<dbReference type="Proteomes" id="UP000032427">
    <property type="component" value="Chromosome 2"/>
</dbReference>
<evidence type="ECO:0000313" key="5">
    <source>
        <dbReference type="Proteomes" id="UP000032427"/>
    </source>
</evidence>
<name>A0A090K1H4_9GAMM</name>
<reference evidence="5" key="1">
    <citation type="submission" date="2014-09" db="EMBL/GenBank/DDBJ databases">
        <authorList>
            <person name="Hjerde E."/>
        </authorList>
    </citation>
    <scope>NUCLEOTIDE SEQUENCE [LARGE SCALE GENOMIC DNA]</scope>
    <source>
        <strain evidence="5">06/09/139</strain>
    </source>
</reference>
<accession>A0A090K1H4</accession>
<dbReference type="KEGG" id="awd:AWOD_II_0953"/>
<dbReference type="CDD" id="cd00383">
    <property type="entry name" value="trans_reg_C"/>
    <property type="match status" value="1"/>
</dbReference>
<dbReference type="InterPro" id="IPR016032">
    <property type="entry name" value="Sig_transdc_resp-reg_C-effctor"/>
</dbReference>
<dbReference type="Gene3D" id="1.10.10.10">
    <property type="entry name" value="Winged helix-like DNA-binding domain superfamily/Winged helix DNA-binding domain"/>
    <property type="match status" value="1"/>
</dbReference>
<evidence type="ECO:0000256" key="2">
    <source>
        <dbReference type="PROSITE-ProRule" id="PRU01091"/>
    </source>
</evidence>
<evidence type="ECO:0000256" key="1">
    <source>
        <dbReference type="ARBA" id="ARBA00023125"/>
    </source>
</evidence>
<dbReference type="Gene3D" id="1.25.40.10">
    <property type="entry name" value="Tetratricopeptide repeat domain"/>
    <property type="match status" value="1"/>
</dbReference>
<dbReference type="PROSITE" id="PS51755">
    <property type="entry name" value="OMPR_PHOB"/>
    <property type="match status" value="1"/>
</dbReference>
<dbReference type="SMART" id="SM00862">
    <property type="entry name" value="Trans_reg_C"/>
    <property type="match status" value="1"/>
</dbReference>
<dbReference type="GO" id="GO:0000160">
    <property type="term" value="P:phosphorelay signal transduction system"/>
    <property type="evidence" value="ECO:0007669"/>
    <property type="project" value="InterPro"/>
</dbReference>